<gene>
    <name evidence="1" type="ORF">VNO77_23717</name>
</gene>
<sequence length="200" mass="21762">MTAQLRSLLAAMEAEEAAKATRGSYTNRGGFQNITGTKNNSGTYAGDGNTYHQGGAPVINNSGQFHGQGNGGYVNGFPSLHLYNGLSWLGRRLRVDIEYRNKMSSSGLMRRILELMEAEEAAKGYYGNYGTSNSFNNIGNGNQDFSGARINGGAYSGDRNRYRNSHHYDGRYIENSGTFLGNGNGGFIHGGFDSSTRNYY</sequence>
<evidence type="ECO:0000313" key="1">
    <source>
        <dbReference type="EMBL" id="KAK7329547.1"/>
    </source>
</evidence>
<accession>A0AAN9L4X3</accession>
<reference evidence="1 2" key="1">
    <citation type="submission" date="2024-01" db="EMBL/GenBank/DDBJ databases">
        <title>The genomes of 5 underutilized Papilionoideae crops provide insights into root nodulation and disease resistanc.</title>
        <authorList>
            <person name="Jiang F."/>
        </authorList>
    </citation>
    <scope>NUCLEOTIDE SEQUENCE [LARGE SCALE GENOMIC DNA]</scope>
    <source>
        <strain evidence="1">LVBAO_FW01</strain>
        <tissue evidence="1">Leaves</tissue>
    </source>
</reference>
<name>A0AAN9L4X3_CANGL</name>
<comment type="caution">
    <text evidence="1">The sequence shown here is derived from an EMBL/GenBank/DDBJ whole genome shotgun (WGS) entry which is preliminary data.</text>
</comment>
<keyword evidence="2" id="KW-1185">Reference proteome</keyword>
<dbReference type="Proteomes" id="UP001367508">
    <property type="component" value="Unassembled WGS sequence"/>
</dbReference>
<organism evidence="1 2">
    <name type="scientific">Canavalia gladiata</name>
    <name type="common">Sword bean</name>
    <name type="synonym">Dolichos gladiatus</name>
    <dbReference type="NCBI Taxonomy" id="3824"/>
    <lineage>
        <taxon>Eukaryota</taxon>
        <taxon>Viridiplantae</taxon>
        <taxon>Streptophyta</taxon>
        <taxon>Embryophyta</taxon>
        <taxon>Tracheophyta</taxon>
        <taxon>Spermatophyta</taxon>
        <taxon>Magnoliopsida</taxon>
        <taxon>eudicotyledons</taxon>
        <taxon>Gunneridae</taxon>
        <taxon>Pentapetalae</taxon>
        <taxon>rosids</taxon>
        <taxon>fabids</taxon>
        <taxon>Fabales</taxon>
        <taxon>Fabaceae</taxon>
        <taxon>Papilionoideae</taxon>
        <taxon>50 kb inversion clade</taxon>
        <taxon>NPAAA clade</taxon>
        <taxon>indigoferoid/millettioid clade</taxon>
        <taxon>Phaseoleae</taxon>
        <taxon>Canavalia</taxon>
    </lineage>
</organism>
<dbReference type="AlphaFoldDB" id="A0AAN9L4X3"/>
<dbReference type="EMBL" id="JAYMYQ010000005">
    <property type="protein sequence ID" value="KAK7329547.1"/>
    <property type="molecule type" value="Genomic_DNA"/>
</dbReference>
<protein>
    <submittedName>
        <fullName evidence="1">Uncharacterized protein</fullName>
    </submittedName>
</protein>
<evidence type="ECO:0000313" key="2">
    <source>
        <dbReference type="Proteomes" id="UP001367508"/>
    </source>
</evidence>
<proteinExistence type="predicted"/>